<name>A0A9E8AD75_9VIRU</name>
<feature type="region of interest" description="Disordered" evidence="1">
    <location>
        <begin position="399"/>
        <end position="475"/>
    </location>
</feature>
<reference evidence="2" key="1">
    <citation type="submission" date="2022-05" db="EMBL/GenBank/DDBJ databases">
        <authorList>
            <person name="Cao W."/>
            <person name="Jia N."/>
            <person name="Lam T.T.-Y."/>
            <person name="Ni X."/>
            <person name="Liu J."/>
        </authorList>
    </citation>
    <scope>NUCLEOTIDE SEQUENCE</scope>
    <source>
        <strain evidence="2">TIGMIC 1</strain>
    </source>
</reference>
<evidence type="ECO:0000313" key="2">
    <source>
        <dbReference type="EMBL" id="UYL95480.1"/>
    </source>
</evidence>
<organism evidence="2">
    <name type="scientific">Nanning Chuvi tick virus 2</name>
    <dbReference type="NCBI Taxonomy" id="2972095"/>
    <lineage>
        <taxon>Viruses</taxon>
        <taxon>Riboviria</taxon>
        <taxon>Orthornavirae</taxon>
        <taxon>Negarnaviricota</taxon>
        <taxon>Haploviricotina</taxon>
        <taxon>Monjiviricetes</taxon>
        <taxon>Jingchuvirales</taxon>
        <taxon>Chuviridae</taxon>
    </lineage>
</organism>
<protein>
    <submittedName>
        <fullName evidence="2">Nucleoprotein</fullName>
    </submittedName>
</protein>
<dbReference type="EMBL" id="ON746385">
    <property type="protein sequence ID" value="UYL95480.1"/>
    <property type="molecule type" value="Viral_cRNA"/>
</dbReference>
<evidence type="ECO:0000256" key="1">
    <source>
        <dbReference type="SAM" id="MobiDB-lite"/>
    </source>
</evidence>
<accession>A0A9E8AD75</accession>
<dbReference type="GO" id="GO:0019013">
    <property type="term" value="C:viral nucleocapsid"/>
    <property type="evidence" value="ECO:0007669"/>
    <property type="project" value="UniProtKB-KW"/>
</dbReference>
<keyword evidence="2" id="KW-0543">Viral nucleoprotein</keyword>
<proteinExistence type="predicted"/>
<keyword evidence="2" id="KW-0946">Virion</keyword>
<sequence>MDDERRSSRTAWDTLETKAAAFWKSSYIDALYTNTTIIPLGEPGMQIHMVVARGDAHLREADDITVATLCLAVANAVTPGLSLLPVEQANLRVTQAVHAFLQKEMQRRELLYVSADDWVAATKPAEQGQPGGALATIQWLPKEKSALSSMAFPEAATPTEVRKVLEFLVEHGSSLLSKDAGGLLFSCAFIGFAKKGDITHRKLESIIRAVHQETGHNFDITTDTVRAMWEQVGVHVPLQELPDMFKNWETEMADLSLRLRITLQQAAWTGLTQYTTILKMFTEHPEFPWGQVAAILPADWANFIKAVKAVGEDAYFGFRPNIKEAAAANFLSLAYVAKEMMVKIGGREGSAIGQYRGWISNPRGRTALDKLVAEWDPSGVKVENLKPDEGAVERLLAATRGDDGPSDDDDQPPDQPGGASASGTAPGPRTEPHPPLIPPRESPKTARLAPDLTAMTPGAGRGARPKTSEPKTAAP</sequence>
<feature type="compositionally biased region" description="Low complexity" evidence="1">
    <location>
        <begin position="416"/>
        <end position="428"/>
    </location>
</feature>